<dbReference type="InterPro" id="IPR007330">
    <property type="entry name" value="MIT_dom"/>
</dbReference>
<keyword evidence="4" id="KW-1185">Reference proteome</keyword>
<feature type="compositionally biased region" description="Polar residues" evidence="1">
    <location>
        <begin position="124"/>
        <end position="137"/>
    </location>
</feature>
<dbReference type="SUPFAM" id="SSF116846">
    <property type="entry name" value="MIT domain"/>
    <property type="match status" value="1"/>
</dbReference>
<feature type="region of interest" description="Disordered" evidence="1">
    <location>
        <begin position="101"/>
        <end position="242"/>
    </location>
</feature>
<feature type="compositionally biased region" description="Low complexity" evidence="1">
    <location>
        <begin position="138"/>
        <end position="150"/>
    </location>
</feature>
<feature type="region of interest" description="Disordered" evidence="1">
    <location>
        <begin position="1"/>
        <end position="21"/>
    </location>
</feature>
<dbReference type="PANTHER" id="PTHR37327">
    <property type="entry name" value="CHROMOSOME 1, WHOLE GENOME SHOTGUN SEQUENCE"/>
    <property type="match status" value="1"/>
</dbReference>
<reference evidence="3 4" key="1">
    <citation type="submission" date="2024-04" db="EMBL/GenBank/DDBJ databases">
        <title>genome sequences of Mucor flavus KT1a and Helicostylum pulchrum KT1b strains isolation_sourced from the surface of a dry-aged beef.</title>
        <authorList>
            <person name="Toyotome T."/>
            <person name="Hosono M."/>
            <person name="Torimaru M."/>
            <person name="Fukuda K."/>
            <person name="Mikami N."/>
        </authorList>
    </citation>
    <scope>NUCLEOTIDE SEQUENCE [LARGE SCALE GENOMIC DNA]</scope>
    <source>
        <strain evidence="3 4">KT1b</strain>
    </source>
</reference>
<organism evidence="3 4">
    <name type="scientific">Helicostylum pulchrum</name>
    <dbReference type="NCBI Taxonomy" id="562976"/>
    <lineage>
        <taxon>Eukaryota</taxon>
        <taxon>Fungi</taxon>
        <taxon>Fungi incertae sedis</taxon>
        <taxon>Mucoromycota</taxon>
        <taxon>Mucoromycotina</taxon>
        <taxon>Mucoromycetes</taxon>
        <taxon>Mucorales</taxon>
        <taxon>Mucorineae</taxon>
        <taxon>Mucoraceae</taxon>
        <taxon>Helicostylum</taxon>
    </lineage>
</organism>
<dbReference type="Pfam" id="PF04212">
    <property type="entry name" value="MIT"/>
    <property type="match status" value="1"/>
</dbReference>
<evidence type="ECO:0000256" key="1">
    <source>
        <dbReference type="SAM" id="MobiDB-lite"/>
    </source>
</evidence>
<feature type="compositionally biased region" description="Low complexity" evidence="1">
    <location>
        <begin position="206"/>
        <end position="230"/>
    </location>
</feature>
<comment type="caution">
    <text evidence="3">The sequence shown here is derived from an EMBL/GenBank/DDBJ whole genome shotgun (WGS) entry which is preliminary data.</text>
</comment>
<name>A0ABP9YIF4_9FUNG</name>
<dbReference type="PANTHER" id="PTHR37327:SF1">
    <property type="entry name" value="MICROTUBULE INTERACTING AND TRANSPORT DOMAIN-CONTAINING PROTEIN"/>
    <property type="match status" value="1"/>
</dbReference>
<protein>
    <recommendedName>
        <fullName evidence="2">MIT domain-containing protein</fullName>
    </recommendedName>
</protein>
<dbReference type="InterPro" id="IPR036181">
    <property type="entry name" value="MIT_dom_sf"/>
</dbReference>
<evidence type="ECO:0000259" key="2">
    <source>
        <dbReference type="Pfam" id="PF04212"/>
    </source>
</evidence>
<dbReference type="EMBL" id="BAABUJ010000083">
    <property type="protein sequence ID" value="GAA5806634.1"/>
    <property type="molecule type" value="Genomic_DNA"/>
</dbReference>
<sequence>MSYDTTVVINNDPFPSSSSTDSKQISKLILRSALQKANAAVQCDSTNDVLGAINAYREAILLLERVLSTVDKENDRRRLQEIHDSYSERIRLLSTITSKLESEEEWNKPTSNNKYSATKMVRKMTSSSSIEGNHWQNSPPSSSSSSSSSSVGFVSTQKEKLPVSPPNLQLQTSKSTPATTTNNNKRITPEPVTPIITRPPRHSSRIIKSSNRSSISSISSVESSESSSIVEQPTMALPSLKDTPIPIKKSVFRTRTSSLPKSPLMQRSSSMSTVEILLDDNDDQDNDSTHTAATTPIIINRPIISRPSVNGSLGSMRKKAANRLSMDGFASKKTPSYGFILKDQISTDMEYLIDKEDEIIDDGGHLKLILALEKSMLEGAHITQKLYIPKNLWQQPNIKLSSMDVKVSACESLLNEIARLEKWSYLDDLISSTKLLDNFEHSVDHLQTSLSKKLKRESHVESSSNSSVSSVNGSYQVKSTSMIHSNSRDSMSTISRMDSGKKTQSFMSWGTKLTKSVERMNAFSLTKTEDQFKHYIEVLQKLFMRLHILENWLNHYHMEKRRSRQPQHDVLIMKLVRVCTVINTVIGGFVVSDITVLLAKWLKRGGSWVNE</sequence>
<evidence type="ECO:0000313" key="3">
    <source>
        <dbReference type="EMBL" id="GAA5806634.1"/>
    </source>
</evidence>
<dbReference type="Proteomes" id="UP001476247">
    <property type="component" value="Unassembled WGS sequence"/>
</dbReference>
<dbReference type="Gene3D" id="1.20.58.80">
    <property type="entry name" value="Phosphotransferase system, lactose/cellobiose-type IIA subunit"/>
    <property type="match status" value="1"/>
</dbReference>
<gene>
    <name evidence="3" type="ORF">HPULCUR_012177</name>
</gene>
<feature type="domain" description="MIT" evidence="2">
    <location>
        <begin position="30"/>
        <end position="93"/>
    </location>
</feature>
<feature type="compositionally biased region" description="Polar residues" evidence="1">
    <location>
        <begin position="1"/>
        <end position="15"/>
    </location>
</feature>
<evidence type="ECO:0000313" key="4">
    <source>
        <dbReference type="Proteomes" id="UP001476247"/>
    </source>
</evidence>
<accession>A0ABP9YIF4</accession>
<feature type="compositionally biased region" description="Polar residues" evidence="1">
    <location>
        <begin position="166"/>
        <end position="186"/>
    </location>
</feature>
<proteinExistence type="predicted"/>